<evidence type="ECO:0000313" key="2">
    <source>
        <dbReference type="Proteomes" id="UP000192796"/>
    </source>
</evidence>
<sequence>MSLLIYNPSFSLIFMLPFIHEKPSVNGTDIGYSMYPQQLFVSDGLFIPAYNGRFITSLPSRNYN</sequence>
<dbReference type="STRING" id="1703345.A3860_36015"/>
<reference evidence="1 2" key="1">
    <citation type="submission" date="2016-03" db="EMBL/GenBank/DDBJ databases">
        <title>Niastella vici sp. nov., isolated from farmland soil.</title>
        <authorList>
            <person name="Chen L."/>
            <person name="Wang D."/>
            <person name="Yang S."/>
            <person name="Wang G."/>
        </authorList>
    </citation>
    <scope>NUCLEOTIDE SEQUENCE [LARGE SCALE GENOMIC DNA]</scope>
    <source>
        <strain evidence="1 2">DJ57</strain>
    </source>
</reference>
<accession>A0A1V9FNK4</accession>
<name>A0A1V9FNK4_9BACT</name>
<protein>
    <submittedName>
        <fullName evidence="1">Uncharacterized protein</fullName>
    </submittedName>
</protein>
<dbReference type="EMBL" id="LVYD01000072">
    <property type="protein sequence ID" value="OQP59920.1"/>
    <property type="molecule type" value="Genomic_DNA"/>
</dbReference>
<keyword evidence="2" id="KW-1185">Reference proteome</keyword>
<proteinExistence type="predicted"/>
<gene>
    <name evidence="1" type="ORF">A3860_36015</name>
</gene>
<dbReference type="AlphaFoldDB" id="A0A1V9FNK4"/>
<evidence type="ECO:0000313" key="1">
    <source>
        <dbReference type="EMBL" id="OQP59920.1"/>
    </source>
</evidence>
<organism evidence="1 2">
    <name type="scientific">Niastella vici</name>
    <dbReference type="NCBI Taxonomy" id="1703345"/>
    <lineage>
        <taxon>Bacteria</taxon>
        <taxon>Pseudomonadati</taxon>
        <taxon>Bacteroidota</taxon>
        <taxon>Chitinophagia</taxon>
        <taxon>Chitinophagales</taxon>
        <taxon>Chitinophagaceae</taxon>
        <taxon>Niastella</taxon>
    </lineage>
</organism>
<comment type="caution">
    <text evidence="1">The sequence shown here is derived from an EMBL/GenBank/DDBJ whole genome shotgun (WGS) entry which is preliminary data.</text>
</comment>
<dbReference type="Proteomes" id="UP000192796">
    <property type="component" value="Unassembled WGS sequence"/>
</dbReference>